<feature type="region of interest" description="Disordered" evidence="1">
    <location>
        <begin position="1"/>
        <end position="29"/>
    </location>
</feature>
<keyword evidence="3" id="KW-1185">Reference proteome</keyword>
<organism evidence="2 3">
    <name type="scientific">Eutypa lata (strain UCR-EL1)</name>
    <name type="common">Grapevine dieback disease fungus</name>
    <name type="synonym">Eutypa armeniacae</name>
    <dbReference type="NCBI Taxonomy" id="1287681"/>
    <lineage>
        <taxon>Eukaryota</taxon>
        <taxon>Fungi</taxon>
        <taxon>Dikarya</taxon>
        <taxon>Ascomycota</taxon>
        <taxon>Pezizomycotina</taxon>
        <taxon>Sordariomycetes</taxon>
        <taxon>Xylariomycetidae</taxon>
        <taxon>Xylariales</taxon>
        <taxon>Diatrypaceae</taxon>
        <taxon>Eutypa</taxon>
    </lineage>
</organism>
<dbReference type="OrthoDB" id="5102735at2759"/>
<dbReference type="eggNOG" id="ENOG502TAQA">
    <property type="taxonomic scope" value="Eukaryota"/>
</dbReference>
<name>M7SVV2_EUTLA</name>
<accession>M7SVV2</accession>
<reference evidence="3" key="1">
    <citation type="journal article" date="2013" name="Genome Announc.">
        <title>Draft genome sequence of the grapevine dieback fungus Eutypa lata UCR-EL1.</title>
        <authorList>
            <person name="Blanco-Ulate B."/>
            <person name="Rolshausen P.E."/>
            <person name="Cantu D."/>
        </authorList>
    </citation>
    <scope>NUCLEOTIDE SEQUENCE [LARGE SCALE GENOMIC DNA]</scope>
    <source>
        <strain evidence="3">UCR-EL1</strain>
    </source>
</reference>
<proteinExistence type="predicted"/>
<dbReference type="AlphaFoldDB" id="M7SVV2"/>
<evidence type="ECO:0000313" key="3">
    <source>
        <dbReference type="Proteomes" id="UP000012174"/>
    </source>
</evidence>
<dbReference type="Proteomes" id="UP000012174">
    <property type="component" value="Unassembled WGS sequence"/>
</dbReference>
<dbReference type="KEGG" id="ela:UCREL1_4371"/>
<protein>
    <submittedName>
        <fullName evidence="2">Uncharacterized protein</fullName>
    </submittedName>
</protein>
<feature type="compositionally biased region" description="Low complexity" evidence="1">
    <location>
        <begin position="13"/>
        <end position="23"/>
    </location>
</feature>
<dbReference type="HOGENOM" id="CLU_880082_0_0_1"/>
<sequence>MVHTRLKSKLTEADPAADPSSSSEQENFPELLKHVGNLRDQSQRVIKDLVERGDPFEIYDGLNAANQRKLFAALWKDHERLRKIEETHKDIIGGYSGDYEGFGKYDEGTVYYYSDDSYDTPEEDKSPGHVSKKREIAEKRYVEDKKTGKIDVFADGYMVKGYFRERWLYNSSKAKDVPPKERPGKITEWHSLKLFTSPGDSELVAIPRHSDIPESYVSSPIFDTISSQLLLYRLTAIFGMPPATDYMDGFKQVWTTTFYWKDDKSSTIEFEDMKGSAFVRFEGSEDASKSALKLIEFLQSDNVPHPYGSVLAGTGA</sequence>
<gene>
    <name evidence="2" type="ORF">UCREL1_4371</name>
</gene>
<dbReference type="EMBL" id="KB706203">
    <property type="protein sequence ID" value="EMR68623.1"/>
    <property type="molecule type" value="Genomic_DNA"/>
</dbReference>
<evidence type="ECO:0000256" key="1">
    <source>
        <dbReference type="SAM" id="MobiDB-lite"/>
    </source>
</evidence>
<evidence type="ECO:0000313" key="2">
    <source>
        <dbReference type="EMBL" id="EMR68623.1"/>
    </source>
</evidence>